<dbReference type="OrthoDB" id="5395390at2759"/>
<dbReference type="STRING" id="342668.A0A1B8GER5"/>
<sequence length="770" mass="87722">MAQRARRQPRSAASTSSSRHAGHRISYRESSSDSADEVDEKADYEPSRAPKRAKTSSNAASARPRRQRAARDGSDSDEQILYEHSPRKRRLQPASRTSTIKKTIPMPKPVVDVDRYSAGVMPPWQTLPYQILLQIFYYASYPLVDERTFNQTANWQWLFQTSKLCRSFSEPALTILYRSPCLTPMDRAHTLCDLLKSDQSNMVYNYRSKVEKLQVEVLQTAAYTLTGSGVLDLYGLVFHAPRLVDLELYHQKDFTPYRELDETIKWSYPPQLFEALSKNVDGVPTRLQSWRWSSRMVSKHPNPENDLRRIIELHQTPCFKGLRKVAFINYQAPVRPKKITAEFVAPEHVKLLAEAISHLPNLEHVIFEASSLLNHELLLGLPNNLKHLDIIACSELSSDDLAEFLVTHGRQLRTLTLNHNQSLSISFLTILGSACPNLVSLQMNLTYYNLHATFKDSEPFFDQLLREDEVPTWPTTLQTLELIQLRKWDVDAAEVFFRSLLDSAGTLPHLRTLVIKAILDTISWRDRGGFRDRWQKAFERVFKRKPTPPNPHLRSMGAYAAHKKQLAEPPKPGPQVIDLSDDDLPMSRLTRKPRLTTIFDEDEEPKRRTLRSANPPPKRRRVLERLSYRESSSEPEVTPPPGQSPALSPKSRHAARELAALRSTAGFHGPKALSPSSRLPSLTSDASDSDDAPLVHRRRGGDGGKEKEKEKEKPKREVVQGMCEVVDFKIDNLRPTEKQFREEDFLDSEPEGDEDWDGTNEGGAGDGYAW</sequence>
<dbReference type="RefSeq" id="XP_018128058.1">
    <property type="nucleotide sequence ID" value="XM_018277141.2"/>
</dbReference>
<dbReference type="SUPFAM" id="SSF52047">
    <property type="entry name" value="RNI-like"/>
    <property type="match status" value="1"/>
</dbReference>
<feature type="region of interest" description="Disordered" evidence="1">
    <location>
        <begin position="730"/>
        <end position="770"/>
    </location>
</feature>
<evidence type="ECO:0000313" key="3">
    <source>
        <dbReference type="Proteomes" id="UP000091956"/>
    </source>
</evidence>
<feature type="compositionally biased region" description="Acidic residues" evidence="1">
    <location>
        <begin position="744"/>
        <end position="758"/>
    </location>
</feature>
<feature type="compositionally biased region" description="Basic and acidic residues" evidence="1">
    <location>
        <begin position="623"/>
        <end position="632"/>
    </location>
</feature>
<evidence type="ECO:0000256" key="1">
    <source>
        <dbReference type="SAM" id="MobiDB-lite"/>
    </source>
</evidence>
<feature type="compositionally biased region" description="Basic and acidic residues" evidence="1">
    <location>
        <begin position="730"/>
        <end position="743"/>
    </location>
</feature>
<evidence type="ECO:0000313" key="2">
    <source>
        <dbReference type="EMBL" id="OBT94325.1"/>
    </source>
</evidence>
<dbReference type="Proteomes" id="UP000091956">
    <property type="component" value="Unassembled WGS sequence"/>
</dbReference>
<protein>
    <submittedName>
        <fullName evidence="2">Uncharacterized protein</fullName>
    </submittedName>
</protein>
<dbReference type="InterPro" id="IPR032675">
    <property type="entry name" value="LRR_dom_sf"/>
</dbReference>
<feature type="region of interest" description="Disordered" evidence="1">
    <location>
        <begin position="1"/>
        <end position="99"/>
    </location>
</feature>
<feature type="compositionally biased region" description="Gly residues" evidence="1">
    <location>
        <begin position="760"/>
        <end position="770"/>
    </location>
</feature>
<dbReference type="PANTHER" id="PTHR34755:SF4">
    <property type="entry name" value="F-BOX DOMAIN-CONTAINING PROTEIN"/>
    <property type="match status" value="1"/>
</dbReference>
<dbReference type="InterPro" id="IPR052109">
    <property type="entry name" value="SRRM_Domain-Containing"/>
</dbReference>
<gene>
    <name evidence="2" type="ORF">VE01_07708</name>
</gene>
<proteinExistence type="predicted"/>
<dbReference type="EMBL" id="KV460244">
    <property type="protein sequence ID" value="OBT94325.1"/>
    <property type="molecule type" value="Genomic_DNA"/>
</dbReference>
<reference evidence="3" key="2">
    <citation type="journal article" date="2018" name="Nat. Commun.">
        <title>Extreme sensitivity to ultraviolet light in the fungal pathogen causing white-nose syndrome of bats.</title>
        <authorList>
            <person name="Palmer J.M."/>
            <person name="Drees K.P."/>
            <person name="Foster J.T."/>
            <person name="Lindner D.L."/>
        </authorList>
    </citation>
    <scope>NUCLEOTIDE SEQUENCE [LARGE SCALE GENOMIC DNA]</scope>
    <source>
        <strain evidence="3">UAMH 10579</strain>
    </source>
</reference>
<dbReference type="AlphaFoldDB" id="A0A1B8GER5"/>
<dbReference type="PANTHER" id="PTHR34755">
    <property type="entry name" value="SERINE/ARGININE REPETITIVE MATRIX PROTEIN 3-RELATED"/>
    <property type="match status" value="1"/>
</dbReference>
<dbReference type="GeneID" id="28841094"/>
<organism evidence="2 3">
    <name type="scientific">Pseudogymnoascus verrucosus</name>
    <dbReference type="NCBI Taxonomy" id="342668"/>
    <lineage>
        <taxon>Eukaryota</taxon>
        <taxon>Fungi</taxon>
        <taxon>Dikarya</taxon>
        <taxon>Ascomycota</taxon>
        <taxon>Pezizomycotina</taxon>
        <taxon>Leotiomycetes</taxon>
        <taxon>Thelebolales</taxon>
        <taxon>Thelebolaceae</taxon>
        <taxon>Pseudogymnoascus</taxon>
    </lineage>
</organism>
<dbReference type="Gene3D" id="3.80.10.10">
    <property type="entry name" value="Ribonuclease Inhibitor"/>
    <property type="match status" value="1"/>
</dbReference>
<feature type="compositionally biased region" description="Basic and acidic residues" evidence="1">
    <location>
        <begin position="700"/>
        <end position="718"/>
    </location>
</feature>
<keyword evidence="3" id="KW-1185">Reference proteome</keyword>
<accession>A0A1B8GER5</accession>
<name>A0A1B8GER5_9PEZI</name>
<feature type="compositionally biased region" description="Low complexity" evidence="1">
    <location>
        <begin position="10"/>
        <end position="19"/>
    </location>
</feature>
<feature type="compositionally biased region" description="Low complexity" evidence="1">
    <location>
        <begin position="670"/>
        <end position="686"/>
    </location>
</feature>
<feature type="region of interest" description="Disordered" evidence="1">
    <location>
        <begin position="563"/>
        <end position="718"/>
    </location>
</feature>
<reference evidence="2 3" key="1">
    <citation type="submission" date="2016-03" db="EMBL/GenBank/DDBJ databases">
        <title>Comparative genomics of Pseudogymnoascus destructans, the fungus causing white-nose syndrome of bats.</title>
        <authorList>
            <person name="Palmer J.M."/>
            <person name="Drees K.P."/>
            <person name="Foster J.T."/>
            <person name="Lindner D.L."/>
        </authorList>
    </citation>
    <scope>NUCLEOTIDE SEQUENCE [LARGE SCALE GENOMIC DNA]</scope>
    <source>
        <strain evidence="2 3">UAMH 10579</strain>
    </source>
</reference>